<evidence type="ECO:0000256" key="1">
    <source>
        <dbReference type="SAM" id="MobiDB-lite"/>
    </source>
</evidence>
<evidence type="ECO:0008006" key="4">
    <source>
        <dbReference type="Google" id="ProtNLM"/>
    </source>
</evidence>
<reference evidence="3" key="1">
    <citation type="journal article" date="2008" name="PLoS ONE">
        <title>Survival in nuclear waste, extreme resistance, and potential applications gleaned from the genome sequence of Kineococcus radiotolerans SRS30216.</title>
        <authorList>
            <person name="Bagwell C.E."/>
            <person name="Bhat S."/>
            <person name="Hawkins G.M."/>
            <person name="Smith B.W."/>
            <person name="Biswas T."/>
            <person name="Hoover T.R."/>
            <person name="Saunders E."/>
            <person name="Han C.S."/>
            <person name="Tsodikov O.V."/>
            <person name="Shimkets L.J."/>
        </authorList>
    </citation>
    <scope>NUCLEOTIDE SEQUENCE [LARGE SCALE GENOMIC DNA]</scope>
    <source>
        <strain evidence="3">ATCC BAA-149 / DSM 14245 / SRS30216</strain>
    </source>
</reference>
<evidence type="ECO:0000313" key="2">
    <source>
        <dbReference type="EMBL" id="ABS03206.1"/>
    </source>
</evidence>
<dbReference type="EMBL" id="CP000750">
    <property type="protein sequence ID" value="ABS03206.1"/>
    <property type="molecule type" value="Genomic_DNA"/>
</dbReference>
<accession>A6W8R7</accession>
<dbReference type="OrthoDB" id="4245669at2"/>
<dbReference type="Proteomes" id="UP000001116">
    <property type="component" value="Chromosome"/>
</dbReference>
<evidence type="ECO:0000313" key="3">
    <source>
        <dbReference type="Proteomes" id="UP000001116"/>
    </source>
</evidence>
<sequence length="186" mass="20334">MADAPDDVNPDDEAPEADGGGDKQREPFDEARAREALNKKNREAQQLRERLKELEPLAQKARELEEAGKSDLEKLSGERDSFRDRASSAEQRLSRLDVALEAAPEGISVTLLRQVAKRISGGTAEEMQADAEELFALLAPASAPDRPADVVPGRPKERLRGGSDPEDEPDEMDPAKLAAKIRSARN</sequence>
<feature type="region of interest" description="Disordered" evidence="1">
    <location>
        <begin position="140"/>
        <end position="186"/>
    </location>
</feature>
<feature type="compositionally biased region" description="Basic and acidic residues" evidence="1">
    <location>
        <begin position="154"/>
        <end position="163"/>
    </location>
</feature>
<dbReference type="AlphaFoldDB" id="A6W8R7"/>
<organism evidence="2 3">
    <name type="scientific">Kineococcus radiotolerans (strain ATCC BAA-149 / DSM 14245 / SRS30216)</name>
    <dbReference type="NCBI Taxonomy" id="266940"/>
    <lineage>
        <taxon>Bacteria</taxon>
        <taxon>Bacillati</taxon>
        <taxon>Actinomycetota</taxon>
        <taxon>Actinomycetes</taxon>
        <taxon>Kineosporiales</taxon>
        <taxon>Kineosporiaceae</taxon>
        <taxon>Kineococcus</taxon>
    </lineage>
</organism>
<proteinExistence type="predicted"/>
<dbReference type="STRING" id="266940.Krad_1720"/>
<dbReference type="KEGG" id="kra:Krad_1720"/>
<feature type="compositionally biased region" description="Basic and acidic residues" evidence="1">
    <location>
        <begin position="20"/>
        <end position="91"/>
    </location>
</feature>
<feature type="region of interest" description="Disordered" evidence="1">
    <location>
        <begin position="1"/>
        <end position="91"/>
    </location>
</feature>
<name>A6W8R7_KINRD</name>
<feature type="compositionally biased region" description="Acidic residues" evidence="1">
    <location>
        <begin position="1"/>
        <end position="16"/>
    </location>
</feature>
<dbReference type="HOGENOM" id="CLU_1452642_0_0_11"/>
<keyword evidence="3" id="KW-1185">Reference proteome</keyword>
<gene>
    <name evidence="2" type="ordered locus">Krad_1720</name>
</gene>
<protein>
    <recommendedName>
        <fullName evidence="4">Scaffolding protein</fullName>
    </recommendedName>
</protein>
<dbReference type="RefSeq" id="WP_011981655.1">
    <property type="nucleotide sequence ID" value="NC_009664.2"/>
</dbReference>